<dbReference type="PROSITE" id="PS00194">
    <property type="entry name" value="THIOREDOXIN_1"/>
    <property type="match status" value="1"/>
</dbReference>
<keyword evidence="4" id="KW-1185">Reference proteome</keyword>
<evidence type="ECO:0000256" key="1">
    <source>
        <dbReference type="ARBA" id="ARBA00023284"/>
    </source>
</evidence>
<gene>
    <name evidence="3" type="ORF">GD597_07505</name>
</gene>
<dbReference type="GO" id="GO:0016491">
    <property type="term" value="F:oxidoreductase activity"/>
    <property type="evidence" value="ECO:0007669"/>
    <property type="project" value="InterPro"/>
</dbReference>
<dbReference type="InterPro" id="IPR017937">
    <property type="entry name" value="Thioredoxin_CS"/>
</dbReference>
<dbReference type="SUPFAM" id="SSF52833">
    <property type="entry name" value="Thioredoxin-like"/>
    <property type="match status" value="1"/>
</dbReference>
<dbReference type="CDD" id="cd03025">
    <property type="entry name" value="DsbA_FrnE_like"/>
    <property type="match status" value="1"/>
</dbReference>
<dbReference type="Pfam" id="PF01323">
    <property type="entry name" value="DSBA"/>
    <property type="match status" value="1"/>
</dbReference>
<keyword evidence="1" id="KW-0676">Redox-active center</keyword>
<dbReference type="EMBL" id="WHPF01000005">
    <property type="protein sequence ID" value="NNV55299.1"/>
    <property type="molecule type" value="Genomic_DNA"/>
</dbReference>
<dbReference type="InterPro" id="IPR036249">
    <property type="entry name" value="Thioredoxin-like_sf"/>
</dbReference>
<dbReference type="Gene3D" id="1.10.472.60">
    <property type="entry name" value="putative protein disulfide isomerase domain"/>
    <property type="match status" value="1"/>
</dbReference>
<sequence>MKPLLIYCYDAYCGWCYGFSPVIKKIAAQFSTQLQTEVLSGGMILPEAPVHISATAGYIKDAYKRVEEYTGIQFGQDYLWHILNPDKSDWFPNSEKPAIALCVFKELYPDDAIGFAADVQYALHFEGRDLTDDEAYRHLLEKYTIDPISFYKKLHSEAYKEKAYYEFSLVKQLRVNGYPAVLIQATDNKFYLVANGFTDAETLQLRIQNVLAEITA</sequence>
<organism evidence="3 4">
    <name type="scientific">Limnovirga soli</name>
    <dbReference type="NCBI Taxonomy" id="2656915"/>
    <lineage>
        <taxon>Bacteria</taxon>
        <taxon>Pseudomonadati</taxon>
        <taxon>Bacteroidota</taxon>
        <taxon>Chitinophagia</taxon>
        <taxon>Chitinophagales</taxon>
        <taxon>Chitinophagaceae</taxon>
        <taxon>Limnovirga</taxon>
    </lineage>
</organism>
<dbReference type="RefSeq" id="WP_171607233.1">
    <property type="nucleotide sequence ID" value="NZ_WHPF01000005.1"/>
</dbReference>
<evidence type="ECO:0000259" key="2">
    <source>
        <dbReference type="Pfam" id="PF01323"/>
    </source>
</evidence>
<proteinExistence type="predicted"/>
<reference evidence="3" key="1">
    <citation type="submission" date="2019-10" db="EMBL/GenBank/DDBJ databases">
        <title>Draft genome sequence of Panacibacter sp. KCS-6.</title>
        <authorList>
            <person name="Yim K.J."/>
        </authorList>
    </citation>
    <scope>NUCLEOTIDE SEQUENCE</scope>
    <source>
        <strain evidence="3">KCS-6</strain>
    </source>
</reference>
<accession>A0A8J8FHR8</accession>
<evidence type="ECO:0000313" key="4">
    <source>
        <dbReference type="Proteomes" id="UP000598971"/>
    </source>
</evidence>
<comment type="caution">
    <text evidence="3">The sequence shown here is derived from an EMBL/GenBank/DDBJ whole genome shotgun (WGS) entry which is preliminary data.</text>
</comment>
<dbReference type="AlphaFoldDB" id="A0A8J8FHR8"/>
<dbReference type="Gene3D" id="3.40.30.10">
    <property type="entry name" value="Glutaredoxin"/>
    <property type="match status" value="1"/>
</dbReference>
<dbReference type="InterPro" id="IPR001853">
    <property type="entry name" value="DSBA-like_thioredoxin_dom"/>
</dbReference>
<feature type="domain" description="DSBA-like thioredoxin" evidence="2">
    <location>
        <begin position="9"/>
        <end position="208"/>
    </location>
</feature>
<protein>
    <submittedName>
        <fullName evidence="3">DsbA family protein</fullName>
    </submittedName>
</protein>
<name>A0A8J8FHR8_9BACT</name>
<dbReference type="Proteomes" id="UP000598971">
    <property type="component" value="Unassembled WGS sequence"/>
</dbReference>
<evidence type="ECO:0000313" key="3">
    <source>
        <dbReference type="EMBL" id="NNV55299.1"/>
    </source>
</evidence>